<feature type="domain" description="Chorismate-utilising enzyme C-terminal" evidence="1">
    <location>
        <begin position="184"/>
        <end position="439"/>
    </location>
</feature>
<dbReference type="GO" id="GO:0008153">
    <property type="term" value="P:4-aminobenzoate biosynthetic process"/>
    <property type="evidence" value="ECO:0007669"/>
    <property type="project" value="TreeGrafter"/>
</dbReference>
<dbReference type="Pfam" id="PF00425">
    <property type="entry name" value="Chorismate_bind"/>
    <property type="match status" value="1"/>
</dbReference>
<evidence type="ECO:0000259" key="1">
    <source>
        <dbReference type="Pfam" id="PF00425"/>
    </source>
</evidence>
<dbReference type="InterPro" id="IPR005801">
    <property type="entry name" value="ADC_synthase"/>
</dbReference>
<dbReference type="GO" id="GO:0005737">
    <property type="term" value="C:cytoplasm"/>
    <property type="evidence" value="ECO:0007669"/>
    <property type="project" value="TreeGrafter"/>
</dbReference>
<dbReference type="SUPFAM" id="SSF56322">
    <property type="entry name" value="ADC synthase"/>
    <property type="match status" value="1"/>
</dbReference>
<keyword evidence="4" id="KW-1185">Reference proteome</keyword>
<dbReference type="GO" id="GO:0000162">
    <property type="term" value="P:L-tryptophan biosynthetic process"/>
    <property type="evidence" value="ECO:0007669"/>
    <property type="project" value="TreeGrafter"/>
</dbReference>
<gene>
    <name evidence="3" type="ORF">GJJ30_20930</name>
</gene>
<dbReference type="PRINTS" id="PR00095">
    <property type="entry name" value="ANTSNTHASEI"/>
</dbReference>
<protein>
    <submittedName>
        <fullName evidence="3">Aminodeoxychorismate synthase component I</fullName>
    </submittedName>
</protein>
<dbReference type="Proteomes" id="UP000441754">
    <property type="component" value="Unassembled WGS sequence"/>
</dbReference>
<comment type="caution">
    <text evidence="3">The sequence shown here is derived from an EMBL/GenBank/DDBJ whole genome shotgun (WGS) entry which is preliminary data.</text>
</comment>
<feature type="domain" description="Anthranilate synthase component I N-terminal" evidence="2">
    <location>
        <begin position="95"/>
        <end position="137"/>
    </location>
</feature>
<dbReference type="AlphaFoldDB" id="A0A7K0EQK3"/>
<name>A0A7K0EQK3_9BACT</name>
<sequence length="447" mass="50911">MGLTACTIRQTQTIQIESTGFLQPVDLWQKKAITWALSQFDHVAFFNSNRSQLPDFALPYGGFPNRLAVGVHKVLDFSAQDDPFVTLFQHQQQHPDFLVGYLGYDLKNRIEHLVSRHPDVSGAPEIYFFQPLHVIDFEAATITVHSWDDPDAVLNAIQSVELLSRTNSSDRKKKHAFKNRVTPDEYRQTVRRIKQDIVDGTVYELNYCMEFFLENTVIDPLAVYYALTERSPMPFSHFQRIGNHYVIGASPERFLKKEGNRIISQPIKGTIRRGKTAEEDQRLQQQLRNSEKEQAENLMIVDLVRNDLARSAETGTVQVEELFGIYPFRQLHQMVSTVSATLQTGLPFTEAIRNAFPMGSMTGAPKARAMELIDQYEASRRGQYSGAAGFFTPEGDFDFNVMIRSIFYNHENRSVSFSVGSAITYDADPEEEYEECLLKANAILSIL</sequence>
<dbReference type="RefSeq" id="WP_154177146.1">
    <property type="nucleotide sequence ID" value="NZ_WJXZ01000013.1"/>
</dbReference>
<dbReference type="InterPro" id="IPR015890">
    <property type="entry name" value="Chorismate_C"/>
</dbReference>
<proteinExistence type="predicted"/>
<dbReference type="Gene3D" id="3.60.120.10">
    <property type="entry name" value="Anthranilate synthase"/>
    <property type="match status" value="1"/>
</dbReference>
<dbReference type="Pfam" id="PF04715">
    <property type="entry name" value="Anth_synt_I_N"/>
    <property type="match status" value="1"/>
</dbReference>
<dbReference type="InterPro" id="IPR019999">
    <property type="entry name" value="Anth_synth_I-like"/>
</dbReference>
<dbReference type="OrthoDB" id="9803598at2"/>
<organism evidence="3 4">
    <name type="scientific">Larkinella terrae</name>
    <dbReference type="NCBI Taxonomy" id="2025311"/>
    <lineage>
        <taxon>Bacteria</taxon>
        <taxon>Pseudomonadati</taxon>
        <taxon>Bacteroidota</taxon>
        <taxon>Cytophagia</taxon>
        <taxon>Cytophagales</taxon>
        <taxon>Spirosomataceae</taxon>
        <taxon>Larkinella</taxon>
    </lineage>
</organism>
<accession>A0A7K0EQK3</accession>
<dbReference type="GO" id="GO:0046820">
    <property type="term" value="F:4-amino-4-deoxychorismate synthase activity"/>
    <property type="evidence" value="ECO:0007669"/>
    <property type="project" value="TreeGrafter"/>
</dbReference>
<dbReference type="EMBL" id="WJXZ01000013">
    <property type="protein sequence ID" value="MRS63776.1"/>
    <property type="molecule type" value="Genomic_DNA"/>
</dbReference>
<dbReference type="PANTHER" id="PTHR11236:SF18">
    <property type="entry name" value="AMINODEOXYCHORISMATE SYNTHASE"/>
    <property type="match status" value="1"/>
</dbReference>
<dbReference type="InterPro" id="IPR006805">
    <property type="entry name" value="Anth_synth_I_N"/>
</dbReference>
<evidence type="ECO:0000313" key="3">
    <source>
        <dbReference type="EMBL" id="MRS63776.1"/>
    </source>
</evidence>
<dbReference type="PANTHER" id="PTHR11236">
    <property type="entry name" value="AMINOBENZOATE/ANTHRANILATE SYNTHASE"/>
    <property type="match status" value="1"/>
</dbReference>
<evidence type="ECO:0000313" key="4">
    <source>
        <dbReference type="Proteomes" id="UP000441754"/>
    </source>
</evidence>
<evidence type="ECO:0000259" key="2">
    <source>
        <dbReference type="Pfam" id="PF04715"/>
    </source>
</evidence>
<reference evidence="3 4" key="1">
    <citation type="journal article" date="2018" name="Antonie Van Leeuwenhoek">
        <title>Larkinella terrae sp. nov., isolated from soil on Jeju Island, South Korea.</title>
        <authorList>
            <person name="Ten L.N."/>
            <person name="Jeon J."/>
            <person name="Park S.J."/>
            <person name="Park S."/>
            <person name="Lee S.Y."/>
            <person name="Kim M.K."/>
            <person name="Jung H.Y."/>
        </authorList>
    </citation>
    <scope>NUCLEOTIDE SEQUENCE [LARGE SCALE GENOMIC DNA]</scope>
    <source>
        <strain evidence="3 4">KCTC 52001</strain>
    </source>
</reference>